<keyword evidence="3 12" id="KW-0997">Cell inner membrane</keyword>
<feature type="transmembrane region" description="Helical" evidence="12">
    <location>
        <begin position="43"/>
        <end position="63"/>
    </location>
</feature>
<dbReference type="GO" id="GO:0046872">
    <property type="term" value="F:metal ion binding"/>
    <property type="evidence" value="ECO:0007669"/>
    <property type="project" value="UniProtKB-KW"/>
</dbReference>
<accession>L0DY20</accession>
<organism evidence="13 14">
    <name type="scientific">Thioalkalivibrio nitratireducens (strain DSM 14787 / UNIQEM 213 / ALEN2)</name>
    <dbReference type="NCBI Taxonomy" id="1255043"/>
    <lineage>
        <taxon>Bacteria</taxon>
        <taxon>Pseudomonadati</taxon>
        <taxon>Pseudomonadota</taxon>
        <taxon>Gammaproteobacteria</taxon>
        <taxon>Chromatiales</taxon>
        <taxon>Ectothiorhodospiraceae</taxon>
        <taxon>Thioalkalivibrio</taxon>
    </lineage>
</organism>
<dbReference type="OrthoDB" id="9806299at2"/>
<dbReference type="GO" id="GO:0140114">
    <property type="term" value="P:cellular detoxification of fluoride"/>
    <property type="evidence" value="ECO:0007669"/>
    <property type="project" value="UniProtKB-UniRule"/>
</dbReference>
<comment type="subcellular location">
    <subcellularLocation>
        <location evidence="12">Cell inner membrane</location>
        <topology evidence="12">Multi-pass membrane protein</topology>
    </subcellularLocation>
    <subcellularLocation>
        <location evidence="1">Cell membrane</location>
        <topology evidence="1">Multi-pass membrane protein</topology>
    </subcellularLocation>
</comment>
<feature type="transmembrane region" description="Helical" evidence="12">
    <location>
        <begin position="12"/>
        <end position="31"/>
    </location>
</feature>
<name>L0DY20_THIND</name>
<evidence type="ECO:0000256" key="9">
    <source>
        <dbReference type="ARBA" id="ARBA00023303"/>
    </source>
</evidence>
<dbReference type="GO" id="GO:0005886">
    <property type="term" value="C:plasma membrane"/>
    <property type="evidence" value="ECO:0007669"/>
    <property type="project" value="UniProtKB-SubCell"/>
</dbReference>
<dbReference type="EMBL" id="CP003989">
    <property type="protein sequence ID" value="AGA34494.1"/>
    <property type="molecule type" value="Genomic_DNA"/>
</dbReference>
<reference evidence="13" key="1">
    <citation type="submission" date="2015-12" db="EMBL/GenBank/DDBJ databases">
        <authorList>
            <person name="Tikhonova T.V."/>
            <person name="Pavlov A.R."/>
            <person name="Beletsky A.V."/>
            <person name="Mardanov A.V."/>
            <person name="Sorokin D.Y."/>
            <person name="Ravin N.V."/>
            <person name="Popov V.O."/>
        </authorList>
    </citation>
    <scope>NUCLEOTIDE SEQUENCE</scope>
    <source>
        <strain evidence="13">DSM 14787</strain>
    </source>
</reference>
<keyword evidence="7 12" id="KW-0406">Ion transport</keyword>
<dbReference type="Proteomes" id="UP000010809">
    <property type="component" value="Chromosome"/>
</dbReference>
<comment type="catalytic activity">
    <reaction evidence="11">
        <text>fluoride(in) = fluoride(out)</text>
        <dbReference type="Rhea" id="RHEA:76159"/>
        <dbReference type="ChEBI" id="CHEBI:17051"/>
    </reaction>
    <physiologicalReaction direction="left-to-right" evidence="11">
        <dbReference type="Rhea" id="RHEA:76160"/>
    </physiologicalReaction>
</comment>
<evidence type="ECO:0000256" key="5">
    <source>
        <dbReference type="ARBA" id="ARBA00022989"/>
    </source>
</evidence>
<dbReference type="PATRIC" id="fig|1255043.3.peg.2881"/>
<dbReference type="AlphaFoldDB" id="L0DY20"/>
<keyword evidence="5 12" id="KW-1133">Transmembrane helix</keyword>
<keyword evidence="12" id="KW-0813">Transport</keyword>
<evidence type="ECO:0000256" key="11">
    <source>
        <dbReference type="ARBA" id="ARBA00035585"/>
    </source>
</evidence>
<evidence type="ECO:0000256" key="1">
    <source>
        <dbReference type="ARBA" id="ARBA00004651"/>
    </source>
</evidence>
<dbReference type="NCBIfam" id="NF010799">
    <property type="entry name" value="PRK14203.1"/>
    <property type="match status" value="1"/>
</dbReference>
<keyword evidence="9 12" id="KW-0407">Ion channel</keyword>
<keyword evidence="8 12" id="KW-0472">Membrane</keyword>
<keyword evidence="14" id="KW-1185">Reference proteome</keyword>
<keyword evidence="4 12" id="KW-0812">Transmembrane</keyword>
<protein>
    <recommendedName>
        <fullName evidence="12">Fluoride-specific ion channel FluC</fullName>
    </recommendedName>
</protein>
<dbReference type="PANTHER" id="PTHR28259">
    <property type="entry name" value="FLUORIDE EXPORT PROTEIN 1-RELATED"/>
    <property type="match status" value="1"/>
</dbReference>
<sequence>MTGLGTDAWPWVLAGSALGGMARYWLSGLVARRVGETFPWGTLVVNVSGALAAGLLLGITVVMPGAMPVFLLQLLLLGFLGSYTTVSSFSLQTLQLARNRQPLPAAGNVVLSAGLCLAAAWLGLRLVAG</sequence>
<feature type="transmembrane region" description="Helical" evidence="12">
    <location>
        <begin position="103"/>
        <end position="124"/>
    </location>
</feature>
<gene>
    <name evidence="13" type="primary">crcB2 [H]</name>
    <name evidence="12" type="synonym">crcB</name>
    <name evidence="12" type="synonym">fluC</name>
    <name evidence="13" type="ordered locus">TVNIR_2856</name>
</gene>
<proteinExistence type="inferred from homology"/>
<feature type="binding site" evidence="12">
    <location>
        <position position="81"/>
    </location>
    <ligand>
        <name>Na(+)</name>
        <dbReference type="ChEBI" id="CHEBI:29101"/>
        <note>structural</note>
    </ligand>
</feature>
<evidence type="ECO:0000313" key="13">
    <source>
        <dbReference type="EMBL" id="AGA34494.1"/>
    </source>
</evidence>
<dbReference type="RefSeq" id="WP_015259605.1">
    <property type="nucleotide sequence ID" value="NC_019902.2"/>
</dbReference>
<keyword evidence="6 12" id="KW-0915">Sodium</keyword>
<dbReference type="Pfam" id="PF02537">
    <property type="entry name" value="CRCB"/>
    <property type="match status" value="1"/>
</dbReference>
<feature type="transmembrane region" description="Helical" evidence="12">
    <location>
        <begin position="69"/>
        <end position="91"/>
    </location>
</feature>
<keyword evidence="12" id="KW-0479">Metal-binding</keyword>
<dbReference type="GO" id="GO:0062054">
    <property type="term" value="F:fluoride channel activity"/>
    <property type="evidence" value="ECO:0007669"/>
    <property type="project" value="UniProtKB-UniRule"/>
</dbReference>
<evidence type="ECO:0000256" key="3">
    <source>
        <dbReference type="ARBA" id="ARBA00022519"/>
    </source>
</evidence>
<dbReference type="HOGENOM" id="CLU_114342_3_0_6"/>
<dbReference type="HAMAP" id="MF_00454">
    <property type="entry name" value="FluC"/>
    <property type="match status" value="1"/>
</dbReference>
<comment type="activity regulation">
    <text evidence="12">Na(+) is not transported, but it plays an essential structural role and its presence is essential for fluoride channel function.</text>
</comment>
<dbReference type="STRING" id="1255043.TVNIR_2856"/>
<evidence type="ECO:0000256" key="4">
    <source>
        <dbReference type="ARBA" id="ARBA00022692"/>
    </source>
</evidence>
<dbReference type="InterPro" id="IPR003691">
    <property type="entry name" value="FluC"/>
</dbReference>
<evidence type="ECO:0000256" key="7">
    <source>
        <dbReference type="ARBA" id="ARBA00023065"/>
    </source>
</evidence>
<evidence type="ECO:0000256" key="8">
    <source>
        <dbReference type="ARBA" id="ARBA00023136"/>
    </source>
</evidence>
<evidence type="ECO:0000256" key="2">
    <source>
        <dbReference type="ARBA" id="ARBA00022475"/>
    </source>
</evidence>
<comment type="function">
    <text evidence="12">Fluoride-specific ion channel. Important for reducing fluoride concentration in the cell, thus reducing its toxicity.</text>
</comment>
<dbReference type="PANTHER" id="PTHR28259:SF1">
    <property type="entry name" value="FLUORIDE EXPORT PROTEIN 1-RELATED"/>
    <property type="match status" value="1"/>
</dbReference>
<evidence type="ECO:0000313" key="14">
    <source>
        <dbReference type="Proteomes" id="UP000010809"/>
    </source>
</evidence>
<keyword evidence="2 12" id="KW-1003">Cell membrane</keyword>
<evidence type="ECO:0000256" key="10">
    <source>
        <dbReference type="ARBA" id="ARBA00035120"/>
    </source>
</evidence>
<evidence type="ECO:0000256" key="6">
    <source>
        <dbReference type="ARBA" id="ARBA00023053"/>
    </source>
</evidence>
<dbReference type="eggNOG" id="COG0239">
    <property type="taxonomic scope" value="Bacteria"/>
</dbReference>
<evidence type="ECO:0000256" key="12">
    <source>
        <dbReference type="HAMAP-Rule" id="MF_00454"/>
    </source>
</evidence>
<comment type="similarity">
    <text evidence="10 12">Belongs to the fluoride channel Fluc/FEX (TC 1.A.43) family.</text>
</comment>
<feature type="binding site" evidence="12">
    <location>
        <position position="84"/>
    </location>
    <ligand>
        <name>Na(+)</name>
        <dbReference type="ChEBI" id="CHEBI:29101"/>
        <note>structural</note>
    </ligand>
</feature>
<dbReference type="KEGG" id="tni:TVNIR_2856"/>